<name>A9KC94_COXBN</name>
<dbReference type="InterPro" id="IPR055170">
    <property type="entry name" value="GFO_IDH_MocA-like_dom"/>
</dbReference>
<accession>A9KC94</accession>
<evidence type="ECO:0000313" key="4">
    <source>
        <dbReference type="Proteomes" id="UP000008555"/>
    </source>
</evidence>
<dbReference type="InterPro" id="IPR051450">
    <property type="entry name" value="Gfo/Idh/MocA_Oxidoreductases"/>
</dbReference>
<protein>
    <submittedName>
        <fullName evidence="3">NADH-dependent dehydrogenase</fullName>
    </submittedName>
</protein>
<dbReference type="EMBL" id="CP000733">
    <property type="protein sequence ID" value="ABS76549.1"/>
    <property type="molecule type" value="Genomic_DNA"/>
</dbReference>
<dbReference type="GO" id="GO:0000166">
    <property type="term" value="F:nucleotide binding"/>
    <property type="evidence" value="ECO:0007669"/>
    <property type="project" value="InterPro"/>
</dbReference>
<evidence type="ECO:0000313" key="3">
    <source>
        <dbReference type="EMBL" id="ABS76549.1"/>
    </source>
</evidence>
<dbReference type="PANTHER" id="PTHR43377">
    <property type="entry name" value="BILIVERDIN REDUCTASE A"/>
    <property type="match status" value="1"/>
</dbReference>
<feature type="domain" description="Gfo/Idh/MocA-like oxidoreductase N-terminal" evidence="1">
    <location>
        <begin position="36"/>
        <end position="104"/>
    </location>
</feature>
<dbReference type="SUPFAM" id="SSF55347">
    <property type="entry name" value="Glyceraldehyde-3-phosphate dehydrogenase-like, C-terminal domain"/>
    <property type="match status" value="1"/>
</dbReference>
<dbReference type="RefSeq" id="WP_005772297.1">
    <property type="nucleotide sequence ID" value="NC_009727.1"/>
</dbReference>
<dbReference type="Pfam" id="PF01408">
    <property type="entry name" value="GFO_IDH_MocA"/>
    <property type="match status" value="1"/>
</dbReference>
<evidence type="ECO:0000259" key="2">
    <source>
        <dbReference type="Pfam" id="PF22725"/>
    </source>
</evidence>
<evidence type="ECO:0000259" key="1">
    <source>
        <dbReference type="Pfam" id="PF01408"/>
    </source>
</evidence>
<sequence>MKTLVVGLGVQGKKRRFFAGNDYVGSVDPINHEADYAGIHEVPLSDYEAALVCLPDEPKYEVIRYLLSHDKHVLVEKPLWTPERKQLFELQTLAQEHNVVLYTAYNHRFEPHIKSISELLKENVLGEVYRCRLFYGNGTAKLVRDSGWRDAGGGVLTDLCCHLLDFVDYWFGLRDSNYVCIDAQCHENNAPDHVVILNRVAKIKIEFEMSLLSWRNSFYCDIIGEKGSLHIDSLCKWGPSQLIFRQRALPSGRPIEKTTTLIQSDPTWELEYRYFKSLIEAKQATNLEKDIWIYDQLNGLTQAALKEIDLCTVQ</sequence>
<dbReference type="Proteomes" id="UP000008555">
    <property type="component" value="Chromosome"/>
</dbReference>
<dbReference type="Pfam" id="PF22725">
    <property type="entry name" value="GFO_IDH_MocA_C3"/>
    <property type="match status" value="1"/>
</dbReference>
<dbReference type="KEGG" id="cbd:CBUD_0692"/>
<dbReference type="SUPFAM" id="SSF51735">
    <property type="entry name" value="NAD(P)-binding Rossmann-fold domains"/>
    <property type="match status" value="1"/>
</dbReference>
<organism evidence="3 4">
    <name type="scientific">Coxiella burnetii (strain Dugway 5J108-111)</name>
    <dbReference type="NCBI Taxonomy" id="434922"/>
    <lineage>
        <taxon>Bacteria</taxon>
        <taxon>Pseudomonadati</taxon>
        <taxon>Pseudomonadota</taxon>
        <taxon>Gammaproteobacteria</taxon>
        <taxon>Legionellales</taxon>
        <taxon>Coxiellaceae</taxon>
        <taxon>Coxiella</taxon>
    </lineage>
</organism>
<dbReference type="PANTHER" id="PTHR43377:SF1">
    <property type="entry name" value="BILIVERDIN REDUCTASE A"/>
    <property type="match status" value="1"/>
</dbReference>
<reference evidence="3 4" key="1">
    <citation type="journal article" date="2009" name="Infect. Immun.">
        <title>Comparative genomics reveal extensive transposon-mediated genomic plasticity and diversity among potential effector proteins within the genus Coxiella.</title>
        <authorList>
            <person name="Beare P.A."/>
            <person name="Unsworth N."/>
            <person name="Andoh M."/>
            <person name="Voth D.E."/>
            <person name="Omsland A."/>
            <person name="Gilk S.D."/>
            <person name="Williams K.P."/>
            <person name="Sobral B.W."/>
            <person name="Kupko J.J.III."/>
            <person name="Porcella S.F."/>
            <person name="Samuel J.E."/>
            <person name="Heinzen R.A."/>
        </authorList>
    </citation>
    <scope>NUCLEOTIDE SEQUENCE [LARGE SCALE GENOMIC DNA]</scope>
    <source>
        <strain evidence="3 4">Dugway 5J108-111</strain>
    </source>
</reference>
<dbReference type="AlphaFoldDB" id="A9KC94"/>
<dbReference type="InterPro" id="IPR036291">
    <property type="entry name" value="NAD(P)-bd_dom_sf"/>
</dbReference>
<dbReference type="Gene3D" id="3.40.50.720">
    <property type="entry name" value="NAD(P)-binding Rossmann-like Domain"/>
    <property type="match status" value="1"/>
</dbReference>
<dbReference type="Gene3D" id="3.30.360.10">
    <property type="entry name" value="Dihydrodipicolinate Reductase, domain 2"/>
    <property type="match status" value="1"/>
</dbReference>
<feature type="domain" description="GFO/IDH/MocA-like oxidoreductase" evidence="2">
    <location>
        <begin position="115"/>
        <end position="229"/>
    </location>
</feature>
<proteinExistence type="predicted"/>
<dbReference type="HOGENOM" id="CLU_896273_0_0_6"/>
<gene>
    <name evidence="3" type="ordered locus">CBUD_0692</name>
</gene>
<dbReference type="InterPro" id="IPR000683">
    <property type="entry name" value="Gfo/Idh/MocA-like_OxRdtase_N"/>
</dbReference>